<organism evidence="2 3">
    <name type="scientific">Lysobacter koreensis</name>
    <dbReference type="NCBI Taxonomy" id="266122"/>
    <lineage>
        <taxon>Bacteria</taxon>
        <taxon>Pseudomonadati</taxon>
        <taxon>Pseudomonadota</taxon>
        <taxon>Gammaproteobacteria</taxon>
        <taxon>Lysobacterales</taxon>
        <taxon>Lysobacteraceae</taxon>
        <taxon>Lysobacter</taxon>
    </lineage>
</organism>
<evidence type="ECO:0000313" key="2">
    <source>
        <dbReference type="EMBL" id="MFD0738262.1"/>
    </source>
</evidence>
<evidence type="ECO:0000313" key="3">
    <source>
        <dbReference type="Proteomes" id="UP001597090"/>
    </source>
</evidence>
<dbReference type="Proteomes" id="UP001597090">
    <property type="component" value="Unassembled WGS sequence"/>
</dbReference>
<dbReference type="EMBL" id="JBHTIH010000002">
    <property type="protein sequence ID" value="MFD0738262.1"/>
    <property type="molecule type" value="Genomic_DNA"/>
</dbReference>
<keyword evidence="1" id="KW-0472">Membrane</keyword>
<dbReference type="RefSeq" id="WP_386811194.1">
    <property type="nucleotide sequence ID" value="NZ_JBHTIH010000002.1"/>
</dbReference>
<sequence length="59" mass="5906">MNWAAFLCVLGGFAVLMTFCVVGSIALGWLVDAVGPLWGFGILFGAFGLGAAIVAGLSG</sequence>
<gene>
    <name evidence="2" type="ORF">ACFQZQ_03025</name>
</gene>
<name>A0ABW2YJ89_9GAMM</name>
<protein>
    <recommendedName>
        <fullName evidence="4">Major facilitator superfamily (MFS) profile domain-containing protein</fullName>
    </recommendedName>
</protein>
<proteinExistence type="predicted"/>
<feature type="transmembrane region" description="Helical" evidence="1">
    <location>
        <begin position="37"/>
        <end position="57"/>
    </location>
</feature>
<feature type="transmembrane region" description="Helical" evidence="1">
    <location>
        <begin position="7"/>
        <end position="31"/>
    </location>
</feature>
<comment type="caution">
    <text evidence="2">The sequence shown here is derived from an EMBL/GenBank/DDBJ whole genome shotgun (WGS) entry which is preliminary data.</text>
</comment>
<keyword evidence="3" id="KW-1185">Reference proteome</keyword>
<reference evidence="3" key="1">
    <citation type="journal article" date="2019" name="Int. J. Syst. Evol. Microbiol.">
        <title>The Global Catalogue of Microorganisms (GCM) 10K type strain sequencing project: providing services to taxonomists for standard genome sequencing and annotation.</title>
        <authorList>
            <consortium name="The Broad Institute Genomics Platform"/>
            <consortium name="The Broad Institute Genome Sequencing Center for Infectious Disease"/>
            <person name="Wu L."/>
            <person name="Ma J."/>
        </authorList>
    </citation>
    <scope>NUCLEOTIDE SEQUENCE [LARGE SCALE GENOMIC DNA]</scope>
    <source>
        <strain evidence="3">CCUG 55491</strain>
    </source>
</reference>
<evidence type="ECO:0008006" key="4">
    <source>
        <dbReference type="Google" id="ProtNLM"/>
    </source>
</evidence>
<evidence type="ECO:0000256" key="1">
    <source>
        <dbReference type="SAM" id="Phobius"/>
    </source>
</evidence>
<keyword evidence="1" id="KW-1133">Transmembrane helix</keyword>
<keyword evidence="1" id="KW-0812">Transmembrane</keyword>
<accession>A0ABW2YJ89</accession>